<gene>
    <name evidence="3" type="ORF">ACFOSS_06450</name>
</gene>
<dbReference type="PANTHER" id="PTHR42709">
    <property type="entry name" value="ALKALINE PHOSPHATASE LIKE PROTEIN"/>
    <property type="match status" value="1"/>
</dbReference>
<organism evidence="3 4">
    <name type="scientific">Pseudaeromonas sharmana</name>
    <dbReference type="NCBI Taxonomy" id="328412"/>
    <lineage>
        <taxon>Bacteria</taxon>
        <taxon>Pseudomonadati</taxon>
        <taxon>Pseudomonadota</taxon>
        <taxon>Gammaproteobacteria</taxon>
        <taxon>Aeromonadales</taxon>
        <taxon>Aeromonadaceae</taxon>
        <taxon>Pseudaeromonas</taxon>
    </lineage>
</organism>
<dbReference type="PANTHER" id="PTHR42709:SF4">
    <property type="entry name" value="INNER MEMBRANE PROTEIN YQAA"/>
    <property type="match status" value="1"/>
</dbReference>
<feature type="domain" description="VTT" evidence="2">
    <location>
        <begin position="28"/>
        <end position="136"/>
    </location>
</feature>
<keyword evidence="4" id="KW-1185">Reference proteome</keyword>
<evidence type="ECO:0000259" key="2">
    <source>
        <dbReference type="Pfam" id="PF09335"/>
    </source>
</evidence>
<dbReference type="InterPro" id="IPR032816">
    <property type="entry name" value="VTT_dom"/>
</dbReference>
<evidence type="ECO:0000313" key="4">
    <source>
        <dbReference type="Proteomes" id="UP001595692"/>
    </source>
</evidence>
<keyword evidence="1" id="KW-1133">Transmembrane helix</keyword>
<keyword evidence="1" id="KW-0812">Transmembrane</keyword>
<comment type="caution">
    <text evidence="3">The sequence shown here is derived from an EMBL/GenBank/DDBJ whole genome shotgun (WGS) entry which is preliminary data.</text>
</comment>
<evidence type="ECO:0000256" key="1">
    <source>
        <dbReference type="SAM" id="Phobius"/>
    </source>
</evidence>
<feature type="transmembrane region" description="Helical" evidence="1">
    <location>
        <begin position="45"/>
        <end position="65"/>
    </location>
</feature>
<protein>
    <submittedName>
        <fullName evidence="3">YqaA family protein</fullName>
    </submittedName>
</protein>
<reference evidence="4" key="1">
    <citation type="journal article" date="2019" name="Int. J. Syst. Evol. Microbiol.">
        <title>The Global Catalogue of Microorganisms (GCM) 10K type strain sequencing project: providing services to taxonomists for standard genome sequencing and annotation.</title>
        <authorList>
            <consortium name="The Broad Institute Genomics Platform"/>
            <consortium name="The Broad Institute Genome Sequencing Center for Infectious Disease"/>
            <person name="Wu L."/>
            <person name="Ma J."/>
        </authorList>
    </citation>
    <scope>NUCLEOTIDE SEQUENCE [LARGE SCALE GENOMIC DNA]</scope>
    <source>
        <strain evidence="4">CCUG 54939</strain>
    </source>
</reference>
<proteinExistence type="predicted"/>
<dbReference type="Pfam" id="PF09335">
    <property type="entry name" value="VTT_dom"/>
    <property type="match status" value="1"/>
</dbReference>
<sequence>MTLAVGWALFISALLSSTLLPGGSELALAALVWHQPEMRLSAWAIATAGNVLGSMLTWGMGYGLARWRPLQGPHRRSVAHALGWLHRYGSWALLLAWLPVVGDPLCLLAGWLRCGFWQCTVLILIGKALRYALVVMTASALS</sequence>
<dbReference type="RefSeq" id="WP_377151345.1">
    <property type="nucleotide sequence ID" value="NZ_JBHSAF010000006.1"/>
</dbReference>
<dbReference type="EMBL" id="JBHSAF010000006">
    <property type="protein sequence ID" value="MFC3913108.1"/>
    <property type="molecule type" value="Genomic_DNA"/>
</dbReference>
<dbReference type="InterPro" id="IPR051311">
    <property type="entry name" value="DedA_domain"/>
</dbReference>
<dbReference type="Proteomes" id="UP001595692">
    <property type="component" value="Unassembled WGS sequence"/>
</dbReference>
<evidence type="ECO:0000313" key="3">
    <source>
        <dbReference type="EMBL" id="MFC3913108.1"/>
    </source>
</evidence>
<name>A0ABV8CMB3_9GAMM</name>
<accession>A0ABV8CMB3</accession>
<keyword evidence="1" id="KW-0472">Membrane</keyword>